<dbReference type="Gramene" id="Aco004530.1.mrna1">
    <property type="protein sequence ID" value="Aco004530.1.mrna1"/>
    <property type="gene ID" value="Aco004530.1.path1"/>
</dbReference>
<gene>
    <name evidence="1" type="ORF">ACMD2_06063</name>
</gene>
<sequence length="82" mass="9046">MGATNMLVEPVGLVGLDPNPKGTVLIGSGAERVRRRKRLLGKALLQARPRNAEKSYESANPISIDFWISPCRDVLILGEREF</sequence>
<organism evidence="1 2">
    <name type="scientific">Ananas comosus</name>
    <name type="common">Pineapple</name>
    <name type="synonym">Ananas ananas</name>
    <dbReference type="NCBI Taxonomy" id="4615"/>
    <lineage>
        <taxon>Eukaryota</taxon>
        <taxon>Viridiplantae</taxon>
        <taxon>Streptophyta</taxon>
        <taxon>Embryophyta</taxon>
        <taxon>Tracheophyta</taxon>
        <taxon>Spermatophyta</taxon>
        <taxon>Magnoliopsida</taxon>
        <taxon>Liliopsida</taxon>
        <taxon>Poales</taxon>
        <taxon>Bromeliaceae</taxon>
        <taxon>Bromelioideae</taxon>
        <taxon>Ananas</taxon>
    </lineage>
</organism>
<reference evidence="1 2" key="1">
    <citation type="journal article" date="2016" name="DNA Res.">
        <title>The draft genome of MD-2 pineapple using hybrid error correction of long reads.</title>
        <authorList>
            <person name="Redwan R.M."/>
            <person name="Saidin A."/>
            <person name="Kumar S.V."/>
        </authorList>
    </citation>
    <scope>NUCLEOTIDE SEQUENCE [LARGE SCALE GENOMIC DNA]</scope>
    <source>
        <strain evidence="2">cv. MD2</strain>
        <tissue evidence="1">Leaf</tissue>
    </source>
</reference>
<dbReference type="EMBL" id="LSRQ01007021">
    <property type="protein sequence ID" value="OAY65322.1"/>
    <property type="molecule type" value="Genomic_DNA"/>
</dbReference>
<name>A0A199UKA6_ANACO</name>
<proteinExistence type="predicted"/>
<comment type="caution">
    <text evidence="1">The sequence shown here is derived from an EMBL/GenBank/DDBJ whole genome shotgun (WGS) entry which is preliminary data.</text>
</comment>
<dbReference type="AlphaFoldDB" id="A0A199UKA6"/>
<evidence type="ECO:0000313" key="1">
    <source>
        <dbReference type="EMBL" id="OAY65322.1"/>
    </source>
</evidence>
<accession>A0A199UKA6</accession>
<dbReference type="Proteomes" id="UP000092600">
    <property type="component" value="Unassembled WGS sequence"/>
</dbReference>
<evidence type="ECO:0000313" key="2">
    <source>
        <dbReference type="Proteomes" id="UP000092600"/>
    </source>
</evidence>
<protein>
    <submittedName>
        <fullName evidence="1">Uncharacterized protein</fullName>
    </submittedName>
</protein>